<dbReference type="Proteomes" id="UP001526201">
    <property type="component" value="Unassembled WGS sequence"/>
</dbReference>
<evidence type="ECO:0000256" key="3">
    <source>
        <dbReference type="ARBA" id="ARBA00022692"/>
    </source>
</evidence>
<evidence type="ECO:0000256" key="6">
    <source>
        <dbReference type="SAM" id="Phobius"/>
    </source>
</evidence>
<evidence type="ECO:0000256" key="4">
    <source>
        <dbReference type="ARBA" id="ARBA00022989"/>
    </source>
</evidence>
<dbReference type="InterPro" id="IPR018076">
    <property type="entry name" value="T2SS_GspF_dom"/>
</dbReference>
<sequence>MNGNWSLSGGVCVAAVALAGALLITPGSSRQRLIPQRRRGSGRLPAVAAAIGGLAAALCISLTTGLALILAGGTLLLRYRRRVARRRTAEERRLLQAALEVLVGELNVGAHPVRAFAIAAEETGGVVGSAFRLVAARAGLGADVSAGLRAISARSTLAHEWNRLAVFWQLAAQHGLAISTLMRAAQLDIVERQRYYARLDAGMAGARATAVILAALPVLGVMLGEFIGAAPVAFLTGGGFGGALLVIGVALLCAGLWWADRITDRLTA</sequence>
<evidence type="ECO:0000256" key="5">
    <source>
        <dbReference type="ARBA" id="ARBA00023136"/>
    </source>
</evidence>
<evidence type="ECO:0000313" key="8">
    <source>
        <dbReference type="EMBL" id="MCV7230455.1"/>
    </source>
</evidence>
<comment type="subcellular location">
    <subcellularLocation>
        <location evidence="1">Cell membrane</location>
        <topology evidence="1">Multi-pass membrane protein</topology>
    </subcellularLocation>
</comment>
<reference evidence="8 9" key="1">
    <citation type="journal article" date="2022" name="BMC Genomics">
        <title>Comparative genome analysis of mycobacteria focusing on tRNA and non-coding RNA.</title>
        <authorList>
            <person name="Behra P.R.K."/>
            <person name="Pettersson B.M.F."/>
            <person name="Ramesh M."/>
            <person name="Das S."/>
            <person name="Dasgupta S."/>
            <person name="Kirsebom L.A."/>
        </authorList>
    </citation>
    <scope>NUCLEOTIDE SEQUENCE [LARGE SCALE GENOMIC DNA]</scope>
    <source>
        <strain evidence="8 9">DSM 44078</strain>
    </source>
</reference>
<keyword evidence="2" id="KW-1003">Cell membrane</keyword>
<evidence type="ECO:0000313" key="9">
    <source>
        <dbReference type="Proteomes" id="UP001526201"/>
    </source>
</evidence>
<keyword evidence="3 6" id="KW-0812">Transmembrane</keyword>
<evidence type="ECO:0000256" key="1">
    <source>
        <dbReference type="ARBA" id="ARBA00004651"/>
    </source>
</evidence>
<evidence type="ECO:0000259" key="7">
    <source>
        <dbReference type="Pfam" id="PF00482"/>
    </source>
</evidence>
<dbReference type="PANTHER" id="PTHR35007:SF4">
    <property type="entry name" value="CONSERVED TRANSMEMBRANE PROTEIN-RELATED"/>
    <property type="match status" value="1"/>
</dbReference>
<comment type="caution">
    <text evidence="8">The sequence shown here is derived from an EMBL/GenBank/DDBJ whole genome shotgun (WGS) entry which is preliminary data.</text>
</comment>
<keyword evidence="4 6" id="KW-1133">Transmembrane helix</keyword>
<feature type="domain" description="Type II secretion system protein GspF" evidence="7">
    <location>
        <begin position="99"/>
        <end position="220"/>
    </location>
</feature>
<protein>
    <submittedName>
        <fullName evidence="8">Type II secretion system F family protein</fullName>
    </submittedName>
</protein>
<name>A0ABT3CLY4_9MYCO</name>
<feature type="transmembrane region" description="Helical" evidence="6">
    <location>
        <begin position="240"/>
        <end position="259"/>
    </location>
</feature>
<dbReference type="PANTHER" id="PTHR35007">
    <property type="entry name" value="INTEGRAL MEMBRANE PROTEIN-RELATED"/>
    <property type="match status" value="1"/>
</dbReference>
<keyword evidence="9" id="KW-1185">Reference proteome</keyword>
<accession>A0ABT3CLY4</accession>
<dbReference type="RefSeq" id="WP_264071740.1">
    <property type="nucleotide sequence ID" value="NZ_JACKTY010000050.1"/>
</dbReference>
<dbReference type="EMBL" id="JACKTY010000050">
    <property type="protein sequence ID" value="MCV7230455.1"/>
    <property type="molecule type" value="Genomic_DNA"/>
</dbReference>
<feature type="transmembrane region" description="Helical" evidence="6">
    <location>
        <begin position="208"/>
        <end position="234"/>
    </location>
</feature>
<organism evidence="8 9">
    <name type="scientific">Mycolicibacterium komossense</name>
    <dbReference type="NCBI Taxonomy" id="1779"/>
    <lineage>
        <taxon>Bacteria</taxon>
        <taxon>Bacillati</taxon>
        <taxon>Actinomycetota</taxon>
        <taxon>Actinomycetes</taxon>
        <taxon>Mycobacteriales</taxon>
        <taxon>Mycobacteriaceae</taxon>
        <taxon>Mycolicibacterium</taxon>
    </lineage>
</organism>
<feature type="transmembrane region" description="Helical" evidence="6">
    <location>
        <begin position="46"/>
        <end position="77"/>
    </location>
</feature>
<gene>
    <name evidence="8" type="ORF">H7J73_31050</name>
</gene>
<dbReference type="Pfam" id="PF00482">
    <property type="entry name" value="T2SSF"/>
    <property type="match status" value="1"/>
</dbReference>
<keyword evidence="5 6" id="KW-0472">Membrane</keyword>
<proteinExistence type="predicted"/>
<evidence type="ECO:0000256" key="2">
    <source>
        <dbReference type="ARBA" id="ARBA00022475"/>
    </source>
</evidence>